<dbReference type="AlphaFoldDB" id="A0A1I0LPY7"/>
<evidence type="ECO:0000256" key="6">
    <source>
        <dbReference type="ARBA" id="ARBA00023014"/>
    </source>
</evidence>
<evidence type="ECO:0000256" key="3">
    <source>
        <dbReference type="ARBA" id="ARBA00022723"/>
    </source>
</evidence>
<keyword evidence="3" id="KW-0479">Metal-binding</keyword>
<evidence type="ECO:0000256" key="7">
    <source>
        <dbReference type="ARBA" id="ARBA00023291"/>
    </source>
</evidence>
<dbReference type="Gene3D" id="3.30.70.20">
    <property type="match status" value="1"/>
</dbReference>
<keyword evidence="2" id="KW-0813">Transport</keyword>
<dbReference type="OrthoDB" id="4557285at2"/>
<evidence type="ECO:0000313" key="10">
    <source>
        <dbReference type="Proteomes" id="UP000199361"/>
    </source>
</evidence>
<dbReference type="SUPFAM" id="SSF54862">
    <property type="entry name" value="4Fe-4S ferredoxins"/>
    <property type="match status" value="1"/>
</dbReference>
<protein>
    <submittedName>
        <fullName evidence="9">Ferredoxin</fullName>
    </submittedName>
</protein>
<organism evidence="9 10">
    <name type="scientific">Nonomuraea wenchangensis</name>
    <dbReference type="NCBI Taxonomy" id="568860"/>
    <lineage>
        <taxon>Bacteria</taxon>
        <taxon>Bacillati</taxon>
        <taxon>Actinomycetota</taxon>
        <taxon>Actinomycetes</taxon>
        <taxon>Streptosporangiales</taxon>
        <taxon>Streptosporangiaceae</taxon>
        <taxon>Nonomuraea</taxon>
    </lineage>
</organism>
<dbReference type="GO" id="GO:0051538">
    <property type="term" value="F:3 iron, 4 sulfur cluster binding"/>
    <property type="evidence" value="ECO:0007669"/>
    <property type="project" value="UniProtKB-KW"/>
</dbReference>
<gene>
    <name evidence="9" type="ORF">SAMN05421811_12134</name>
</gene>
<keyword evidence="4" id="KW-0249">Electron transport</keyword>
<feature type="domain" description="4Fe-4S ferredoxin-type" evidence="8">
    <location>
        <begin position="3"/>
        <end position="31"/>
    </location>
</feature>
<keyword evidence="5" id="KW-0408">Iron</keyword>
<dbReference type="InterPro" id="IPR051269">
    <property type="entry name" value="Fe-S_cluster_ET"/>
</dbReference>
<dbReference type="Pfam" id="PF06902">
    <property type="entry name" value="Fer4_19"/>
    <property type="match status" value="1"/>
</dbReference>
<dbReference type="RefSeq" id="WP_091092638.1">
    <property type="nucleotide sequence ID" value="NZ_FOHX01000021.1"/>
</dbReference>
<proteinExistence type="predicted"/>
<dbReference type="Proteomes" id="UP000199361">
    <property type="component" value="Unassembled WGS sequence"/>
</dbReference>
<comment type="cofactor">
    <cofactor evidence="1">
        <name>[3Fe-4S] cluster</name>
        <dbReference type="ChEBI" id="CHEBI:21137"/>
    </cofactor>
</comment>
<evidence type="ECO:0000256" key="5">
    <source>
        <dbReference type="ARBA" id="ARBA00023004"/>
    </source>
</evidence>
<dbReference type="InterPro" id="IPR017896">
    <property type="entry name" value="4Fe4S_Fe-S-bd"/>
</dbReference>
<dbReference type="InterPro" id="IPR010693">
    <property type="entry name" value="Divergent_4Fe-4S_mono-cluster"/>
</dbReference>
<dbReference type="PROSITE" id="PS51379">
    <property type="entry name" value="4FE4S_FER_2"/>
    <property type="match status" value="1"/>
</dbReference>
<evidence type="ECO:0000256" key="2">
    <source>
        <dbReference type="ARBA" id="ARBA00022448"/>
    </source>
</evidence>
<evidence type="ECO:0000259" key="8">
    <source>
        <dbReference type="PROSITE" id="PS51379"/>
    </source>
</evidence>
<dbReference type="STRING" id="568860.SAMN05421811_12134"/>
<sequence>MTYRIELDRDVCISSGRCVAERPDVFRFDQDEIVERVPGGPALGDDEFFDLARDCPSGAIRVFQGDEEIDVF</sequence>
<dbReference type="PANTHER" id="PTHR36923">
    <property type="entry name" value="FERREDOXIN"/>
    <property type="match status" value="1"/>
</dbReference>
<dbReference type="EMBL" id="FOHX01000021">
    <property type="protein sequence ID" value="SEU43160.1"/>
    <property type="molecule type" value="Genomic_DNA"/>
</dbReference>
<keyword evidence="10" id="KW-1185">Reference proteome</keyword>
<dbReference type="GO" id="GO:0046872">
    <property type="term" value="F:metal ion binding"/>
    <property type="evidence" value="ECO:0007669"/>
    <property type="project" value="UniProtKB-KW"/>
</dbReference>
<name>A0A1I0LPY7_9ACTN</name>
<dbReference type="PANTHER" id="PTHR36923:SF3">
    <property type="entry name" value="FERREDOXIN"/>
    <property type="match status" value="1"/>
</dbReference>
<accession>A0A1I0LPY7</accession>
<evidence type="ECO:0000256" key="1">
    <source>
        <dbReference type="ARBA" id="ARBA00001927"/>
    </source>
</evidence>
<evidence type="ECO:0000313" key="9">
    <source>
        <dbReference type="EMBL" id="SEU43160.1"/>
    </source>
</evidence>
<keyword evidence="7" id="KW-0003">3Fe-4S</keyword>
<evidence type="ECO:0000256" key="4">
    <source>
        <dbReference type="ARBA" id="ARBA00022982"/>
    </source>
</evidence>
<reference evidence="9 10" key="1">
    <citation type="submission" date="2016-10" db="EMBL/GenBank/DDBJ databases">
        <authorList>
            <person name="de Groot N.N."/>
        </authorList>
    </citation>
    <scope>NUCLEOTIDE SEQUENCE [LARGE SCALE GENOMIC DNA]</scope>
    <source>
        <strain evidence="9 10">CGMCC 4.5598</strain>
    </source>
</reference>
<keyword evidence="6" id="KW-0411">Iron-sulfur</keyword>